<dbReference type="InterPro" id="IPR051156">
    <property type="entry name" value="Mito/Outer_Membr_Metalloprot"/>
</dbReference>
<evidence type="ECO:0000256" key="2">
    <source>
        <dbReference type="ARBA" id="ARBA00022670"/>
    </source>
</evidence>
<keyword evidence="5" id="KW-0862">Zinc</keyword>
<sequence>MSMRRSRPTSAFVQRLPLWLALSVTLLLGGCGTTVFNPVTGQAERSAMSEAQEVQTGRQAHAEVLKETPRLANEPLQAYVQALGKKLAAQSHRPELDWHFTVLDSAEVNAFALPGGYVYVTRGILAHLNSEAELAGVLGHEIGHVTARHGAQRATRQQDAGLGVLAATVLGAVLEARGVGGATEMLGQTAQGVAAGHVANYSREQELQADALGAEYLAKSRYDAVHMVDVIQVLKDQERYAADQARAQGQTPPPAPGWLSSHPSNDERLARIHTEAALRRLPPDEARKADDGQQRFLQATQGLIYGDSAEQGLVRGRHFIHPELKLALTAPQGWHIVNGAEQLQIVAPDRQAALILQAVPPQAGRQHDDILRRWVRAEQGRSQALQFNGLAATRFSGMRRDAQGQLSPVALTLVSSPTGAVYALARSGRAAQGPWRAALDDAEQSLRPPSAVDLDLAKPWRLALRRHPSGGFAELARSAPQGVTPELLRLINGRYGHTDPQAEPKPGEWVKTLQALQ</sequence>
<evidence type="ECO:0000256" key="6">
    <source>
        <dbReference type="ARBA" id="ARBA00023049"/>
    </source>
</evidence>
<feature type="domain" description="Peptidase M48" evidence="8">
    <location>
        <begin position="77"/>
        <end position="274"/>
    </location>
</feature>
<dbReference type="PROSITE" id="PS51257">
    <property type="entry name" value="PROKAR_LIPOPROTEIN"/>
    <property type="match status" value="1"/>
</dbReference>
<dbReference type="InterPro" id="IPR001915">
    <property type="entry name" value="Peptidase_M48"/>
</dbReference>
<gene>
    <name evidence="9" type="ORF">ACG0Z6_01080</name>
</gene>
<dbReference type="CDD" id="cd07333">
    <property type="entry name" value="M48C_bepA_like"/>
    <property type="match status" value="1"/>
</dbReference>
<evidence type="ECO:0000256" key="7">
    <source>
        <dbReference type="SAM" id="MobiDB-lite"/>
    </source>
</evidence>
<evidence type="ECO:0000256" key="4">
    <source>
        <dbReference type="ARBA" id="ARBA00022801"/>
    </source>
</evidence>
<evidence type="ECO:0000259" key="8">
    <source>
        <dbReference type="Pfam" id="PF01435"/>
    </source>
</evidence>
<keyword evidence="6 9" id="KW-0482">Metalloprotease</keyword>
<dbReference type="GO" id="GO:0008237">
    <property type="term" value="F:metallopeptidase activity"/>
    <property type="evidence" value="ECO:0007669"/>
    <property type="project" value="UniProtKB-KW"/>
</dbReference>
<accession>A0ABW7FR84</accession>
<evidence type="ECO:0000256" key="5">
    <source>
        <dbReference type="ARBA" id="ARBA00022833"/>
    </source>
</evidence>
<dbReference type="PANTHER" id="PTHR22726">
    <property type="entry name" value="METALLOENDOPEPTIDASE OMA1"/>
    <property type="match status" value="1"/>
</dbReference>
<dbReference type="PANTHER" id="PTHR22726:SF24">
    <property type="entry name" value="M48 FAMILY METALLOPEPTIDASE"/>
    <property type="match status" value="1"/>
</dbReference>
<protein>
    <submittedName>
        <fullName evidence="9">M48 family metalloprotease</fullName>
    </submittedName>
</protein>
<name>A0ABW7FR84_9BURK</name>
<evidence type="ECO:0000313" key="10">
    <source>
        <dbReference type="Proteomes" id="UP001606099"/>
    </source>
</evidence>
<reference evidence="9 10" key="1">
    <citation type="submission" date="2024-08" db="EMBL/GenBank/DDBJ databases">
        <authorList>
            <person name="Lu H."/>
        </authorList>
    </citation>
    <scope>NUCLEOTIDE SEQUENCE [LARGE SCALE GENOMIC DNA]</scope>
    <source>
        <strain evidence="9 10">BYS180W</strain>
    </source>
</reference>
<keyword evidence="3" id="KW-0479">Metal-binding</keyword>
<dbReference type="Proteomes" id="UP001606099">
    <property type="component" value="Unassembled WGS sequence"/>
</dbReference>
<comment type="caution">
    <text evidence="9">The sequence shown here is derived from an EMBL/GenBank/DDBJ whole genome shotgun (WGS) entry which is preliminary data.</text>
</comment>
<proteinExistence type="predicted"/>
<evidence type="ECO:0000256" key="1">
    <source>
        <dbReference type="ARBA" id="ARBA00001947"/>
    </source>
</evidence>
<comment type="cofactor">
    <cofactor evidence="1">
        <name>Zn(2+)</name>
        <dbReference type="ChEBI" id="CHEBI:29105"/>
    </cofactor>
</comment>
<evidence type="ECO:0000313" key="9">
    <source>
        <dbReference type="EMBL" id="MFG6446827.1"/>
    </source>
</evidence>
<dbReference type="Gene3D" id="3.30.2010.10">
    <property type="entry name" value="Metalloproteases ('zincins'), catalytic domain"/>
    <property type="match status" value="1"/>
</dbReference>
<feature type="region of interest" description="Disordered" evidence="7">
    <location>
        <begin position="242"/>
        <end position="264"/>
    </location>
</feature>
<evidence type="ECO:0000256" key="3">
    <source>
        <dbReference type="ARBA" id="ARBA00022723"/>
    </source>
</evidence>
<keyword evidence="10" id="KW-1185">Reference proteome</keyword>
<dbReference type="RefSeq" id="WP_394457985.1">
    <property type="nucleotide sequence ID" value="NZ_JBIGHZ010000001.1"/>
</dbReference>
<dbReference type="Pfam" id="PF01435">
    <property type="entry name" value="Peptidase_M48"/>
    <property type="match status" value="1"/>
</dbReference>
<keyword evidence="4" id="KW-0378">Hydrolase</keyword>
<keyword evidence="2" id="KW-0645">Protease</keyword>
<dbReference type="EMBL" id="JBIGHZ010000001">
    <property type="protein sequence ID" value="MFG6446827.1"/>
    <property type="molecule type" value="Genomic_DNA"/>
</dbReference>
<organism evidence="9 10">
    <name type="scientific">Roseateles rivi</name>
    <dbReference type="NCBI Taxonomy" id="3299028"/>
    <lineage>
        <taxon>Bacteria</taxon>
        <taxon>Pseudomonadati</taxon>
        <taxon>Pseudomonadota</taxon>
        <taxon>Betaproteobacteria</taxon>
        <taxon>Burkholderiales</taxon>
        <taxon>Sphaerotilaceae</taxon>
        <taxon>Roseateles</taxon>
    </lineage>
</organism>